<feature type="compositionally biased region" description="Basic and acidic residues" evidence="2">
    <location>
        <begin position="60"/>
        <end position="70"/>
    </location>
</feature>
<dbReference type="FunFam" id="3.90.70.80:FF:000014">
    <property type="entry name" value="Cysteine proteinases superfamily protein"/>
    <property type="match status" value="1"/>
</dbReference>
<keyword evidence="5" id="KW-1185">Reference proteome</keyword>
<comment type="caution">
    <text evidence="4">The sequence shown here is derived from an EMBL/GenBank/DDBJ whole genome shotgun (WGS) entry which is preliminary data.</text>
</comment>
<feature type="region of interest" description="Disordered" evidence="2">
    <location>
        <begin position="43"/>
        <end position="70"/>
    </location>
</feature>
<dbReference type="EMBL" id="JBHFFA010000001">
    <property type="protein sequence ID" value="KAL2649629.1"/>
    <property type="molecule type" value="Genomic_DNA"/>
</dbReference>
<gene>
    <name evidence="4" type="ORF">R1flu_017757</name>
</gene>
<dbReference type="PROSITE" id="PS50802">
    <property type="entry name" value="OTU"/>
    <property type="match status" value="1"/>
</dbReference>
<dbReference type="SUPFAM" id="SSF54001">
    <property type="entry name" value="Cysteine proteinases"/>
    <property type="match status" value="1"/>
</dbReference>
<feature type="region of interest" description="Disordered" evidence="2">
    <location>
        <begin position="117"/>
        <end position="149"/>
    </location>
</feature>
<feature type="region of interest" description="Disordered" evidence="2">
    <location>
        <begin position="1"/>
        <end position="26"/>
    </location>
</feature>
<evidence type="ECO:0000256" key="1">
    <source>
        <dbReference type="ARBA" id="ARBA00010407"/>
    </source>
</evidence>
<feature type="compositionally biased region" description="Low complexity" evidence="2">
    <location>
        <begin position="15"/>
        <end position="25"/>
    </location>
</feature>
<sequence>MEDTEAELPESKTSDAGGTATGDGTTVKETRSEMLARHQKEIKELQNKEIGMKKAASKGSKAEQKAKKKLAEEEVARLDTKLKARHVKELASLGIRVDEKEVNSIEVKVKAIAGVSLNGPSASQKPSKGQKWRDRRAQQEAEREQRIQEEQNNIVSQRVLEEQQLEAKLGPLGYTLKEIKSDGHCLYRAVEDQIALHPELVQYSYQELRRLAASYMRTHPEVFMPFIGAESPEGEKPGDTLQTKFERYCGEVETTAAWGGQLELGALSHALRKHIVVCSATLPDVEMGKEYKEDHLEGAPTLNPSIRVSYHRHAFGLGEHYNSVIPVDPASVQDTVKA</sequence>
<protein>
    <recommendedName>
        <fullName evidence="3">OTU domain-containing protein</fullName>
    </recommendedName>
</protein>
<comment type="similarity">
    <text evidence="1">Belongs to the peptidase C85 family.</text>
</comment>
<evidence type="ECO:0000256" key="2">
    <source>
        <dbReference type="SAM" id="MobiDB-lite"/>
    </source>
</evidence>
<dbReference type="Gene3D" id="3.90.70.80">
    <property type="match status" value="1"/>
</dbReference>
<name>A0ABD1ZH95_9MARC</name>
<dbReference type="Pfam" id="PF02338">
    <property type="entry name" value="OTU"/>
    <property type="match status" value="1"/>
</dbReference>
<reference evidence="4 5" key="1">
    <citation type="submission" date="2024-09" db="EMBL/GenBank/DDBJ databases">
        <title>Chromosome-scale assembly of Riccia fluitans.</title>
        <authorList>
            <person name="Paukszto L."/>
            <person name="Sawicki J."/>
            <person name="Karawczyk K."/>
            <person name="Piernik-Szablinska J."/>
            <person name="Szczecinska M."/>
            <person name="Mazdziarz M."/>
        </authorList>
    </citation>
    <scope>NUCLEOTIDE SEQUENCE [LARGE SCALE GENOMIC DNA]</scope>
    <source>
        <strain evidence="4">Rf_01</strain>
        <tissue evidence="4">Aerial parts of the thallus</tissue>
    </source>
</reference>
<accession>A0ABD1ZH95</accession>
<proteinExistence type="inferred from homology"/>
<dbReference type="CDD" id="cd22797">
    <property type="entry name" value="OTU_plant_OTU5-like"/>
    <property type="match status" value="1"/>
</dbReference>
<dbReference type="InterPro" id="IPR003323">
    <property type="entry name" value="OTU_dom"/>
</dbReference>
<evidence type="ECO:0000259" key="3">
    <source>
        <dbReference type="PROSITE" id="PS50802"/>
    </source>
</evidence>
<feature type="compositionally biased region" description="Basic and acidic residues" evidence="2">
    <location>
        <begin position="131"/>
        <end position="149"/>
    </location>
</feature>
<dbReference type="PANTHER" id="PTHR12419">
    <property type="entry name" value="OTU DOMAIN CONTAINING PROTEIN"/>
    <property type="match status" value="1"/>
</dbReference>
<feature type="compositionally biased region" description="Basic and acidic residues" evidence="2">
    <location>
        <begin position="43"/>
        <end position="52"/>
    </location>
</feature>
<dbReference type="PANTHER" id="PTHR12419:SF10">
    <property type="entry name" value="DEUBIQUITINASE OTUD6B"/>
    <property type="match status" value="1"/>
</dbReference>
<dbReference type="Proteomes" id="UP001605036">
    <property type="component" value="Unassembled WGS sequence"/>
</dbReference>
<dbReference type="AlphaFoldDB" id="A0ABD1ZH95"/>
<dbReference type="InterPro" id="IPR038765">
    <property type="entry name" value="Papain-like_cys_pep_sf"/>
</dbReference>
<evidence type="ECO:0000313" key="4">
    <source>
        <dbReference type="EMBL" id="KAL2649629.1"/>
    </source>
</evidence>
<feature type="domain" description="OTU" evidence="3">
    <location>
        <begin position="174"/>
        <end position="327"/>
    </location>
</feature>
<feature type="compositionally biased region" description="Polar residues" evidence="2">
    <location>
        <begin position="118"/>
        <end position="127"/>
    </location>
</feature>
<dbReference type="InterPro" id="IPR050704">
    <property type="entry name" value="Peptidase_C85-like"/>
</dbReference>
<evidence type="ECO:0000313" key="5">
    <source>
        <dbReference type="Proteomes" id="UP001605036"/>
    </source>
</evidence>
<organism evidence="4 5">
    <name type="scientific">Riccia fluitans</name>
    <dbReference type="NCBI Taxonomy" id="41844"/>
    <lineage>
        <taxon>Eukaryota</taxon>
        <taxon>Viridiplantae</taxon>
        <taxon>Streptophyta</taxon>
        <taxon>Embryophyta</taxon>
        <taxon>Marchantiophyta</taxon>
        <taxon>Marchantiopsida</taxon>
        <taxon>Marchantiidae</taxon>
        <taxon>Marchantiales</taxon>
        <taxon>Ricciaceae</taxon>
        <taxon>Riccia</taxon>
    </lineage>
</organism>